<feature type="compositionally biased region" description="Basic residues" evidence="1">
    <location>
        <begin position="525"/>
        <end position="537"/>
    </location>
</feature>
<feature type="compositionally biased region" description="Basic residues" evidence="1">
    <location>
        <begin position="608"/>
        <end position="617"/>
    </location>
</feature>
<evidence type="ECO:0000313" key="3">
    <source>
        <dbReference type="Proteomes" id="UP001275084"/>
    </source>
</evidence>
<dbReference type="AlphaFoldDB" id="A0AAJ0HSD0"/>
<dbReference type="Proteomes" id="UP001275084">
    <property type="component" value="Unassembled WGS sequence"/>
</dbReference>
<feature type="compositionally biased region" description="Low complexity" evidence="1">
    <location>
        <begin position="576"/>
        <end position="595"/>
    </location>
</feature>
<reference evidence="2" key="1">
    <citation type="journal article" date="2023" name="Mol. Phylogenet. Evol.">
        <title>Genome-scale phylogeny and comparative genomics of the fungal order Sordariales.</title>
        <authorList>
            <person name="Hensen N."/>
            <person name="Bonometti L."/>
            <person name="Westerberg I."/>
            <person name="Brannstrom I.O."/>
            <person name="Guillou S."/>
            <person name="Cros-Aarteil S."/>
            <person name="Calhoun S."/>
            <person name="Haridas S."/>
            <person name="Kuo A."/>
            <person name="Mondo S."/>
            <person name="Pangilinan J."/>
            <person name="Riley R."/>
            <person name="LaButti K."/>
            <person name="Andreopoulos B."/>
            <person name="Lipzen A."/>
            <person name="Chen C."/>
            <person name="Yan M."/>
            <person name="Daum C."/>
            <person name="Ng V."/>
            <person name="Clum A."/>
            <person name="Steindorff A."/>
            <person name="Ohm R.A."/>
            <person name="Martin F."/>
            <person name="Silar P."/>
            <person name="Natvig D.O."/>
            <person name="Lalanne C."/>
            <person name="Gautier V."/>
            <person name="Ament-Velasquez S.L."/>
            <person name="Kruys A."/>
            <person name="Hutchinson M.I."/>
            <person name="Powell A.J."/>
            <person name="Barry K."/>
            <person name="Miller A.N."/>
            <person name="Grigoriev I.V."/>
            <person name="Debuchy R."/>
            <person name="Gladieux P."/>
            <person name="Hiltunen Thoren M."/>
            <person name="Johannesson H."/>
        </authorList>
    </citation>
    <scope>NUCLEOTIDE SEQUENCE</scope>
    <source>
        <strain evidence="2">CBS 955.72</strain>
    </source>
</reference>
<gene>
    <name evidence="2" type="ORF">B0T25DRAFT_128926</name>
</gene>
<reference evidence="2" key="2">
    <citation type="submission" date="2023-06" db="EMBL/GenBank/DDBJ databases">
        <authorList>
            <consortium name="Lawrence Berkeley National Laboratory"/>
            <person name="Haridas S."/>
            <person name="Hensen N."/>
            <person name="Bonometti L."/>
            <person name="Westerberg I."/>
            <person name="Brannstrom I.O."/>
            <person name="Guillou S."/>
            <person name="Cros-Aarteil S."/>
            <person name="Calhoun S."/>
            <person name="Kuo A."/>
            <person name="Mondo S."/>
            <person name="Pangilinan J."/>
            <person name="Riley R."/>
            <person name="Labutti K."/>
            <person name="Andreopoulos B."/>
            <person name="Lipzen A."/>
            <person name="Chen C."/>
            <person name="Yanf M."/>
            <person name="Daum C."/>
            <person name="Ng V."/>
            <person name="Clum A."/>
            <person name="Steindorff A."/>
            <person name="Ohm R."/>
            <person name="Martin F."/>
            <person name="Silar P."/>
            <person name="Natvig D."/>
            <person name="Lalanne C."/>
            <person name="Gautier V."/>
            <person name="Ament-Velasquez S.L."/>
            <person name="Kruys A."/>
            <person name="Hutchinson M.I."/>
            <person name="Powell A.J."/>
            <person name="Barry K."/>
            <person name="Miller A.N."/>
            <person name="Grigoriev I.V."/>
            <person name="Debuchy R."/>
            <person name="Gladieux P."/>
            <person name="Thoren M.H."/>
            <person name="Johannesson H."/>
        </authorList>
    </citation>
    <scope>NUCLEOTIDE SEQUENCE</scope>
    <source>
        <strain evidence="2">CBS 955.72</strain>
    </source>
</reference>
<organism evidence="2 3">
    <name type="scientific">Lasiosphaeria hispida</name>
    <dbReference type="NCBI Taxonomy" id="260671"/>
    <lineage>
        <taxon>Eukaryota</taxon>
        <taxon>Fungi</taxon>
        <taxon>Dikarya</taxon>
        <taxon>Ascomycota</taxon>
        <taxon>Pezizomycotina</taxon>
        <taxon>Sordariomycetes</taxon>
        <taxon>Sordariomycetidae</taxon>
        <taxon>Sordariales</taxon>
        <taxon>Lasiosphaeriaceae</taxon>
        <taxon>Lasiosphaeria</taxon>
    </lineage>
</organism>
<sequence>MLPTSIDDILLQSSKGILKLGIFQVPRAEDNLNRDHQRIHRFDTSRSDVIPTSFSPIRLFGASEAPDWVPSTRGSSATRQYVTCLQARKAIALRVLSLGVARFKICVEAGGVNAASADRPGVQDYFIAPDQQWIFGVRVADGLARQFQILKAESRDFSLGMLVHGTSRTNYIEIRIFTEKTIELRFSPSPPPPRIVVDSFVPDISTATAQQSEFRAAEADAKGADMAEVTLQRSTSTLKKGKRKSGKKEVSWTEPAEPSAHFAADEPQSSPFPQEQQASSHVAGPPTLFEDVVPPDHPLPAIDAPAADTMHWHQDFGTTRKKGKKSKKRLSVVFAEPWILVETAVVSVPMLPETQQAAPDTVDAAVAEEFQQDELAYGVSSKSKKGKKKKESSFLAYESSEPAEIPTEVFEPMLPETLQEAPDTVDAFAAEPAEPTAMEGMDSDPTELPLSYSLKRGKRDKKKGRRCIVDDEPWPSAEESTVLLSEPMVPETSLEATEPAPAEAVDTAAAEEVLQQSEDLWTMSSKKRKKDKKKKKSRVVDSEPCSDVATSCIEESAVLMPSETPDEGPNTADTITAEATEPVPVETVESVPTEEAAAEDVWAMPSKNSKKNKKRKKNDVDLDGGPVLPPAETVSFEQGPEQDVASDTWPSAPKPAPRSLSDGHEPLRRAHPEHEMTIGTGGLVKQTIVKDDTPERWEEYPFQTVRIYIVDPDQFEADTGLNIAPSNIIRAGSIGVPAPRTGPIVRDPEGLDPRLPSFAALIQLRPVHASPLARPVDEPNNPVAALASVPAHGPADNAALAGNSDGQTSSKVRTEALVIGGNDVTSSVTNGKITGGASYVLLPKPKPFWKKMLCCYH</sequence>
<protein>
    <submittedName>
        <fullName evidence="2">Uncharacterized protein</fullName>
    </submittedName>
</protein>
<dbReference type="EMBL" id="JAUIQD010000002">
    <property type="protein sequence ID" value="KAK3360376.1"/>
    <property type="molecule type" value="Genomic_DNA"/>
</dbReference>
<comment type="caution">
    <text evidence="2">The sequence shown here is derived from an EMBL/GenBank/DDBJ whole genome shotgun (WGS) entry which is preliminary data.</text>
</comment>
<evidence type="ECO:0000256" key="1">
    <source>
        <dbReference type="SAM" id="MobiDB-lite"/>
    </source>
</evidence>
<accession>A0AAJ0HSD0</accession>
<feature type="region of interest" description="Disordered" evidence="1">
    <location>
        <begin position="462"/>
        <end position="666"/>
    </location>
</feature>
<feature type="compositionally biased region" description="Low complexity" evidence="1">
    <location>
        <begin position="267"/>
        <end position="280"/>
    </location>
</feature>
<evidence type="ECO:0000313" key="2">
    <source>
        <dbReference type="EMBL" id="KAK3360376.1"/>
    </source>
</evidence>
<feature type="compositionally biased region" description="Low complexity" evidence="1">
    <location>
        <begin position="495"/>
        <end position="513"/>
    </location>
</feature>
<feature type="region of interest" description="Disordered" evidence="1">
    <location>
        <begin position="233"/>
        <end position="303"/>
    </location>
</feature>
<name>A0AAJ0HSD0_9PEZI</name>
<feature type="compositionally biased region" description="Polar residues" evidence="1">
    <location>
        <begin position="514"/>
        <end position="523"/>
    </location>
</feature>
<keyword evidence="3" id="KW-1185">Reference proteome</keyword>
<proteinExistence type="predicted"/>